<gene>
    <name evidence="3" type="ORF">PUT78_18250</name>
</gene>
<dbReference type="Proteomes" id="UP001431784">
    <property type="component" value="Unassembled WGS sequence"/>
</dbReference>
<dbReference type="InterPro" id="IPR007956">
    <property type="entry name" value="Malonyl_CoA_deC_C"/>
</dbReference>
<evidence type="ECO:0000259" key="1">
    <source>
        <dbReference type="Pfam" id="PF05292"/>
    </source>
</evidence>
<dbReference type="InterPro" id="IPR042303">
    <property type="entry name" value="Malonyl_CoA_deC_C_sf"/>
</dbReference>
<organism evidence="3 4">
    <name type="scientific">Roseinatronobacter alkalisoli</name>
    <dbReference type="NCBI Taxonomy" id="3028235"/>
    <lineage>
        <taxon>Bacteria</taxon>
        <taxon>Pseudomonadati</taxon>
        <taxon>Pseudomonadota</taxon>
        <taxon>Alphaproteobacteria</taxon>
        <taxon>Rhodobacterales</taxon>
        <taxon>Paracoccaceae</taxon>
        <taxon>Roseinatronobacter</taxon>
    </lineage>
</organism>
<dbReference type="InterPro" id="IPR035372">
    <property type="entry name" value="MCD_N"/>
</dbReference>
<dbReference type="InterPro" id="IPR038917">
    <property type="entry name" value="Malonyl_CoA_deC"/>
</dbReference>
<evidence type="ECO:0000259" key="2">
    <source>
        <dbReference type="Pfam" id="PF17408"/>
    </source>
</evidence>
<proteinExistence type="predicted"/>
<dbReference type="Pfam" id="PF05292">
    <property type="entry name" value="MCD"/>
    <property type="match status" value="1"/>
</dbReference>
<feature type="domain" description="Malonyl-CoA decarboxylase N-terminal" evidence="2">
    <location>
        <begin position="98"/>
        <end position="176"/>
    </location>
</feature>
<feature type="domain" description="Malonyl-CoA decarboxylase C-terminal" evidence="1">
    <location>
        <begin position="179"/>
        <end position="412"/>
    </location>
</feature>
<sequence length="444" mass="49702">MVARYDYGASTMMGISTMTRTGYLGDLLSQLVERRFAPLRVTSGKPIEEMCAALLAGEGEVSTMRLARDILAVYARMDNQGKRAFFTYLANEHDITPDAVARAAHDYGTARDAEHLKMLLRVAEPRRQELLRRLNHAPGATVELVRMRRDLLTFLPEIPALSRVDLDFAHLFQSWFNRGFLVLHQVTWDSPARLLEKIIEYEAVHAIGDWEALRARVDPKDRRCFAFFHPAMPDEPLIFVEVALVKGVPGSVQHLLAHDRKPLDPAQADTATFYSISNCQSGLKGISFGNSLIKQVVALLQQELPHLRQFVTLSPIPGLGAWLREQERAGDDAAKALLAAPQPMSEALQTSLRRLAARYLLEVKGKHDRPRDPVARFHLHNGALIHEIHAEADISERGLAQSCGAMVNYLYDLDNVESHHESYATQGKIAATRTVRQLARAAQE</sequence>
<keyword evidence="4" id="KW-1185">Reference proteome</keyword>
<dbReference type="Gene3D" id="1.20.140.90">
    <property type="entry name" value="Malonyl-CoA decarboxylase, oligemerization domain"/>
    <property type="match status" value="1"/>
</dbReference>
<dbReference type="Pfam" id="PF17408">
    <property type="entry name" value="MCD_N"/>
    <property type="match status" value="1"/>
</dbReference>
<dbReference type="InterPro" id="IPR038351">
    <property type="entry name" value="MCD_N_sf"/>
</dbReference>
<dbReference type="Gene3D" id="3.40.630.150">
    <property type="entry name" value="Malonyl-CoA decarboxylase, catalytic domain"/>
    <property type="match status" value="1"/>
</dbReference>
<evidence type="ECO:0000313" key="4">
    <source>
        <dbReference type="Proteomes" id="UP001431784"/>
    </source>
</evidence>
<dbReference type="PANTHER" id="PTHR28641">
    <property type="match status" value="1"/>
</dbReference>
<dbReference type="PANTHER" id="PTHR28641:SF1">
    <property type="entry name" value="MALONYL-COA DECARBOXYLASE, MITOCHONDRIAL"/>
    <property type="match status" value="1"/>
</dbReference>
<protein>
    <submittedName>
        <fullName evidence="3">Malonyl-CoA decarboxylase</fullName>
    </submittedName>
</protein>
<name>A0ABT5TD27_9RHOB</name>
<comment type="caution">
    <text evidence="3">The sequence shown here is derived from an EMBL/GenBank/DDBJ whole genome shotgun (WGS) entry which is preliminary data.</text>
</comment>
<evidence type="ECO:0000313" key="3">
    <source>
        <dbReference type="EMBL" id="MDD7973028.1"/>
    </source>
</evidence>
<dbReference type="EMBL" id="JAQZSM010000023">
    <property type="protein sequence ID" value="MDD7973028.1"/>
    <property type="molecule type" value="Genomic_DNA"/>
</dbReference>
<reference evidence="3" key="1">
    <citation type="submission" date="2023-02" db="EMBL/GenBank/DDBJ databases">
        <title>Description of Roseinatronobacter alkalisoli sp. nov., an alkaliphilic bacerium isolated from soda soil.</title>
        <authorList>
            <person name="Wei W."/>
        </authorList>
    </citation>
    <scope>NUCLEOTIDE SEQUENCE</scope>
    <source>
        <strain evidence="3">HJB301</strain>
    </source>
</reference>
<accession>A0ABT5TD27</accession>